<evidence type="ECO:0000313" key="1">
    <source>
        <dbReference type="EMBL" id="PYI01189.1"/>
    </source>
</evidence>
<dbReference type="VEuPathDB" id="FungiDB:BO78DRAFT_379495"/>
<proteinExistence type="predicted"/>
<dbReference type="EMBL" id="KZ826422">
    <property type="protein sequence ID" value="PYI01189.1"/>
    <property type="molecule type" value="Genomic_DNA"/>
</dbReference>
<reference evidence="1 2" key="1">
    <citation type="submission" date="2018-02" db="EMBL/GenBank/DDBJ databases">
        <title>The genomes of Aspergillus section Nigri reveals drivers in fungal speciation.</title>
        <authorList>
            <consortium name="DOE Joint Genome Institute"/>
            <person name="Vesth T.C."/>
            <person name="Nybo J."/>
            <person name="Theobald S."/>
            <person name="Brandl J."/>
            <person name="Frisvad J.C."/>
            <person name="Nielsen K.F."/>
            <person name="Lyhne E.K."/>
            <person name="Kogle M.E."/>
            <person name="Kuo A."/>
            <person name="Riley R."/>
            <person name="Clum A."/>
            <person name="Nolan M."/>
            <person name="Lipzen A."/>
            <person name="Salamov A."/>
            <person name="Henrissat B."/>
            <person name="Wiebenga A."/>
            <person name="De vries R.P."/>
            <person name="Grigoriev I.V."/>
            <person name="Mortensen U.H."/>
            <person name="Andersen M.R."/>
            <person name="Baker S.E."/>
        </authorList>
    </citation>
    <scope>NUCLEOTIDE SEQUENCE [LARGE SCALE GENOMIC DNA]</scope>
    <source>
        <strain evidence="1 2">CBS 121057</strain>
    </source>
</reference>
<dbReference type="Proteomes" id="UP000248423">
    <property type="component" value="Unassembled WGS sequence"/>
</dbReference>
<organism evidence="1 2">
    <name type="scientific">Aspergillus sclerotiicarbonarius (strain CBS 121057 / IBT 28362)</name>
    <dbReference type="NCBI Taxonomy" id="1448318"/>
    <lineage>
        <taxon>Eukaryota</taxon>
        <taxon>Fungi</taxon>
        <taxon>Dikarya</taxon>
        <taxon>Ascomycota</taxon>
        <taxon>Pezizomycotina</taxon>
        <taxon>Eurotiomycetes</taxon>
        <taxon>Eurotiomycetidae</taxon>
        <taxon>Eurotiales</taxon>
        <taxon>Aspergillaceae</taxon>
        <taxon>Aspergillus</taxon>
        <taxon>Aspergillus subgen. Circumdati</taxon>
    </lineage>
</organism>
<name>A0A319EJZ4_ASPSB</name>
<gene>
    <name evidence="1" type="ORF">BO78DRAFT_379495</name>
</gene>
<keyword evidence="2" id="KW-1185">Reference proteome</keyword>
<accession>A0A319EJZ4</accession>
<dbReference type="OrthoDB" id="3531694at2759"/>
<protein>
    <submittedName>
        <fullName evidence="1">Uncharacterized protein</fullName>
    </submittedName>
</protein>
<evidence type="ECO:0000313" key="2">
    <source>
        <dbReference type="Proteomes" id="UP000248423"/>
    </source>
</evidence>
<dbReference type="AlphaFoldDB" id="A0A319EJZ4"/>
<sequence length="132" mass="14181">MSRNVVRGFQSASAALVRFTGAPLEEMVATNGAIEGRIWMDATRTVCNLIEKSIPQITTADIQGSKAHLSSKDKEDKSLLVTVGLKTDAGIRIGTIHIHQDKSWKFLASRDGKEGGFAELIAQANLPGFIAS</sequence>